<sequence>MGLEFKPLLPWEGEDHDRYPSEHFCEKQKQRRRAEEEAAAAAAAAAAASSSSFSAQQQRRSSNSSNVSGSSMSRRRGERDFNLLVSESGVSSSSRRREEQELAEAALAVVNHQKLEYAMLVASSSEEEDNVGNPEYKSFFSIVLDYPQILGQGETKEYAMRQATRLMHFAFGSMLLKGESIPPPTSGSVLEGKKAVVERDWAIVKLENFSLEMAALQFQPGIDYSAPPPDSDGEYDSDPEDEELFELEGSMNSPEERMNTSEDMFDADDSMKS</sequence>
<keyword evidence="3" id="KW-1185">Reference proteome</keyword>
<accession>A0ABP0VRJ0</accession>
<feature type="region of interest" description="Disordered" evidence="1">
    <location>
        <begin position="221"/>
        <end position="273"/>
    </location>
</feature>
<protein>
    <submittedName>
        <fullName evidence="2">Uncharacterized protein</fullName>
    </submittedName>
</protein>
<evidence type="ECO:0000313" key="2">
    <source>
        <dbReference type="EMBL" id="CAK9257089.1"/>
    </source>
</evidence>
<gene>
    <name evidence="2" type="ORF">CSSPJE1EN1_LOCUS2567</name>
</gene>
<feature type="compositionally biased region" description="Acidic residues" evidence="1">
    <location>
        <begin position="231"/>
        <end position="246"/>
    </location>
</feature>
<reference evidence="2" key="1">
    <citation type="submission" date="2024-02" db="EMBL/GenBank/DDBJ databases">
        <authorList>
            <consortium name="ELIXIR-Norway"/>
            <consortium name="Elixir Norway"/>
        </authorList>
    </citation>
    <scope>NUCLEOTIDE SEQUENCE</scope>
</reference>
<evidence type="ECO:0000313" key="3">
    <source>
        <dbReference type="Proteomes" id="UP001497444"/>
    </source>
</evidence>
<feature type="compositionally biased region" description="Low complexity" evidence="1">
    <location>
        <begin position="39"/>
        <end position="72"/>
    </location>
</feature>
<evidence type="ECO:0000256" key="1">
    <source>
        <dbReference type="SAM" id="MobiDB-lite"/>
    </source>
</evidence>
<name>A0ABP0VRJ0_9BRYO</name>
<dbReference type="Proteomes" id="UP001497444">
    <property type="component" value="Chromosome 10"/>
</dbReference>
<feature type="region of interest" description="Disordered" evidence="1">
    <location>
        <begin position="1"/>
        <end position="78"/>
    </location>
</feature>
<proteinExistence type="predicted"/>
<dbReference type="EMBL" id="OZ020105">
    <property type="protein sequence ID" value="CAK9257089.1"/>
    <property type="molecule type" value="Genomic_DNA"/>
</dbReference>
<feature type="compositionally biased region" description="Basic and acidic residues" evidence="1">
    <location>
        <begin position="13"/>
        <end position="36"/>
    </location>
</feature>
<organism evidence="2 3">
    <name type="scientific">Sphagnum jensenii</name>
    <dbReference type="NCBI Taxonomy" id="128206"/>
    <lineage>
        <taxon>Eukaryota</taxon>
        <taxon>Viridiplantae</taxon>
        <taxon>Streptophyta</taxon>
        <taxon>Embryophyta</taxon>
        <taxon>Bryophyta</taxon>
        <taxon>Sphagnophytina</taxon>
        <taxon>Sphagnopsida</taxon>
        <taxon>Sphagnales</taxon>
        <taxon>Sphagnaceae</taxon>
        <taxon>Sphagnum</taxon>
    </lineage>
</organism>
<feature type="compositionally biased region" description="Acidic residues" evidence="1">
    <location>
        <begin position="263"/>
        <end position="273"/>
    </location>
</feature>